<evidence type="ECO:0000313" key="5">
    <source>
        <dbReference type="Proteomes" id="UP000054937"/>
    </source>
</evidence>
<evidence type="ECO:0000313" key="4">
    <source>
        <dbReference type="EMBL" id="KRX09818.1"/>
    </source>
</evidence>
<dbReference type="SMART" id="SM00178">
    <property type="entry name" value="SAR"/>
    <property type="match status" value="1"/>
</dbReference>
<keyword evidence="1 3" id="KW-0547">Nucleotide-binding</keyword>
<keyword evidence="4" id="KW-0378">Hydrolase</keyword>
<comment type="caution">
    <text evidence="4">The sequence shown here is derived from an EMBL/GenBank/DDBJ whole genome shotgun (WGS) entry which is preliminary data.</text>
</comment>
<dbReference type="InterPro" id="IPR027417">
    <property type="entry name" value="P-loop_NTPase"/>
</dbReference>
<gene>
    <name evidence="4" type="ORF">PPERSA_02690</name>
</gene>
<dbReference type="GO" id="GO:0003924">
    <property type="term" value="F:GTPase activity"/>
    <property type="evidence" value="ECO:0007669"/>
    <property type="project" value="InterPro"/>
</dbReference>
<dbReference type="InterPro" id="IPR006689">
    <property type="entry name" value="Small_GTPase_ARF/SAR"/>
</dbReference>
<dbReference type="OrthoDB" id="442317at2759"/>
<dbReference type="GO" id="GO:0005525">
    <property type="term" value="F:GTP binding"/>
    <property type="evidence" value="ECO:0007669"/>
    <property type="project" value="UniProtKB-KW"/>
</dbReference>
<dbReference type="AlphaFoldDB" id="A0A0V0R640"/>
<proteinExistence type="predicted"/>
<dbReference type="PRINTS" id="PR00328">
    <property type="entry name" value="SAR1GTPBP"/>
</dbReference>
<dbReference type="Pfam" id="PF00025">
    <property type="entry name" value="Arf"/>
    <property type="match status" value="1"/>
</dbReference>
<dbReference type="SMART" id="SM00177">
    <property type="entry name" value="ARF"/>
    <property type="match status" value="1"/>
</dbReference>
<sequence>MYTSILLFIYNQNQKLTRIKNLTLTTMDLGYQQKTKSLWKHYTKDIEGIIFIVDSSDTQRIQECISTFHENVLSDENCKDVPVIIFANKQDIKKMEKQQIIEHLKLDQFQRNEQGTYSFDNQEINKKYSIFNWHVQECQANKNLGIMPGFEWLSQQINLRRKFMKKKENQKNKTV</sequence>
<accession>A0A0V0R640</accession>
<dbReference type="InParanoid" id="A0A0V0R640"/>
<keyword evidence="2 3" id="KW-0342">GTP-binding</keyword>
<protein>
    <submittedName>
        <fullName evidence="4">p-loop containing nucleoside triphosphate hydrolase</fullName>
    </submittedName>
</protein>
<keyword evidence="5" id="KW-1185">Reference proteome</keyword>
<evidence type="ECO:0000256" key="3">
    <source>
        <dbReference type="PIRSR" id="PIRSR606689-1"/>
    </source>
</evidence>
<dbReference type="EMBL" id="LDAU01000044">
    <property type="protein sequence ID" value="KRX09818.1"/>
    <property type="molecule type" value="Genomic_DNA"/>
</dbReference>
<dbReference type="Proteomes" id="UP000054937">
    <property type="component" value="Unassembled WGS sequence"/>
</dbReference>
<dbReference type="InterPro" id="IPR024156">
    <property type="entry name" value="Small_GTPase_ARF"/>
</dbReference>
<dbReference type="PROSITE" id="PS51417">
    <property type="entry name" value="ARF"/>
    <property type="match status" value="1"/>
</dbReference>
<reference evidence="4 5" key="1">
    <citation type="journal article" date="2015" name="Sci. Rep.">
        <title>Genome of the facultative scuticociliatosis pathogen Pseudocohnilembus persalinus provides insight into its virulence through horizontal gene transfer.</title>
        <authorList>
            <person name="Xiong J."/>
            <person name="Wang G."/>
            <person name="Cheng J."/>
            <person name="Tian M."/>
            <person name="Pan X."/>
            <person name="Warren A."/>
            <person name="Jiang C."/>
            <person name="Yuan D."/>
            <person name="Miao W."/>
        </authorList>
    </citation>
    <scope>NUCLEOTIDE SEQUENCE [LARGE SCALE GENOMIC DNA]</scope>
    <source>
        <strain evidence="4">36N120E</strain>
    </source>
</reference>
<evidence type="ECO:0000256" key="2">
    <source>
        <dbReference type="ARBA" id="ARBA00023134"/>
    </source>
</evidence>
<dbReference type="SUPFAM" id="SSF52540">
    <property type="entry name" value="P-loop containing nucleoside triphosphate hydrolases"/>
    <property type="match status" value="1"/>
</dbReference>
<dbReference type="PANTHER" id="PTHR11711">
    <property type="entry name" value="ADP RIBOSYLATION FACTOR-RELATED"/>
    <property type="match status" value="1"/>
</dbReference>
<dbReference type="OMA" id="CISTFHE"/>
<feature type="binding site" evidence="3">
    <location>
        <begin position="88"/>
        <end position="91"/>
    </location>
    <ligand>
        <name>GTP</name>
        <dbReference type="ChEBI" id="CHEBI:37565"/>
    </ligand>
</feature>
<evidence type="ECO:0000256" key="1">
    <source>
        <dbReference type="ARBA" id="ARBA00022741"/>
    </source>
</evidence>
<dbReference type="Gene3D" id="3.40.50.300">
    <property type="entry name" value="P-loop containing nucleotide triphosphate hydrolases"/>
    <property type="match status" value="1"/>
</dbReference>
<organism evidence="4 5">
    <name type="scientific">Pseudocohnilembus persalinus</name>
    <name type="common">Ciliate</name>
    <dbReference type="NCBI Taxonomy" id="266149"/>
    <lineage>
        <taxon>Eukaryota</taxon>
        <taxon>Sar</taxon>
        <taxon>Alveolata</taxon>
        <taxon>Ciliophora</taxon>
        <taxon>Intramacronucleata</taxon>
        <taxon>Oligohymenophorea</taxon>
        <taxon>Scuticociliatia</taxon>
        <taxon>Philasterida</taxon>
        <taxon>Pseudocohnilembidae</taxon>
        <taxon>Pseudocohnilembus</taxon>
    </lineage>
</organism>
<name>A0A0V0R640_PSEPJ</name>